<gene>
    <name evidence="1" type="ORF">H9705_09525</name>
</gene>
<reference evidence="1" key="2">
    <citation type="submission" date="2021-04" db="EMBL/GenBank/DDBJ databases">
        <authorList>
            <person name="Gilroy R."/>
        </authorList>
    </citation>
    <scope>NUCLEOTIDE SEQUENCE</scope>
    <source>
        <strain evidence="1">CHK185-5351</strain>
    </source>
</reference>
<dbReference type="Proteomes" id="UP000823849">
    <property type="component" value="Unassembled WGS sequence"/>
</dbReference>
<sequence length="89" mass="10731">MKRKPYINRKGMNPALLQMSEQQKAATYIDAANKAHKLLTDKVLHDVFGFGPARRERFREEYEKQLELYECGYWTYEEMLELAKNDWRE</sequence>
<evidence type="ECO:0000313" key="2">
    <source>
        <dbReference type="Proteomes" id="UP000823849"/>
    </source>
</evidence>
<name>A0A9D2NBU6_9FIRM</name>
<accession>A0A9D2NBU6</accession>
<comment type="caution">
    <text evidence="1">The sequence shown here is derived from an EMBL/GenBank/DDBJ whole genome shotgun (WGS) entry which is preliminary data.</text>
</comment>
<reference evidence="1" key="1">
    <citation type="journal article" date="2021" name="PeerJ">
        <title>Extensive microbial diversity within the chicken gut microbiome revealed by metagenomics and culture.</title>
        <authorList>
            <person name="Gilroy R."/>
            <person name="Ravi A."/>
            <person name="Getino M."/>
            <person name="Pursley I."/>
            <person name="Horton D.L."/>
            <person name="Alikhan N.F."/>
            <person name="Baker D."/>
            <person name="Gharbi K."/>
            <person name="Hall N."/>
            <person name="Watson M."/>
            <person name="Adriaenssens E.M."/>
            <person name="Foster-Nyarko E."/>
            <person name="Jarju S."/>
            <person name="Secka A."/>
            <person name="Antonio M."/>
            <person name="Oren A."/>
            <person name="Chaudhuri R.R."/>
            <person name="La Ragione R."/>
            <person name="Hildebrand F."/>
            <person name="Pallen M.J."/>
        </authorList>
    </citation>
    <scope>NUCLEOTIDE SEQUENCE</scope>
    <source>
        <strain evidence="1">CHK185-5351</strain>
    </source>
</reference>
<organism evidence="1 2">
    <name type="scientific">Candidatus Fusicatenibacter intestinigallinarum</name>
    <dbReference type="NCBI Taxonomy" id="2838598"/>
    <lineage>
        <taxon>Bacteria</taxon>
        <taxon>Bacillati</taxon>
        <taxon>Bacillota</taxon>
        <taxon>Clostridia</taxon>
        <taxon>Lachnospirales</taxon>
        <taxon>Lachnospiraceae</taxon>
        <taxon>Fusicatenibacter</taxon>
    </lineage>
</organism>
<dbReference type="EMBL" id="DWWU01000039">
    <property type="protein sequence ID" value="HJC16037.1"/>
    <property type="molecule type" value="Genomic_DNA"/>
</dbReference>
<protein>
    <submittedName>
        <fullName evidence="1">Uncharacterized protein</fullName>
    </submittedName>
</protein>
<proteinExistence type="predicted"/>
<evidence type="ECO:0000313" key="1">
    <source>
        <dbReference type="EMBL" id="HJC16037.1"/>
    </source>
</evidence>
<dbReference type="AlphaFoldDB" id="A0A9D2NBU6"/>